<dbReference type="PANTHER" id="PTHR15503:SF22">
    <property type="entry name" value="TRANSPOSON TY3-I GAG POLYPROTEIN"/>
    <property type="match status" value="1"/>
</dbReference>
<feature type="compositionally biased region" description="Low complexity" evidence="1">
    <location>
        <begin position="26"/>
        <end position="44"/>
    </location>
</feature>
<dbReference type="Gene3D" id="2.40.70.10">
    <property type="entry name" value="Acid Proteases"/>
    <property type="match status" value="1"/>
</dbReference>
<dbReference type="EMBL" id="MJFZ01000041">
    <property type="protein sequence ID" value="RAW40829.1"/>
    <property type="molecule type" value="Genomic_DNA"/>
</dbReference>
<dbReference type="Pfam" id="PF19259">
    <property type="entry name" value="Ty3_capsid"/>
    <property type="match status" value="1"/>
</dbReference>
<proteinExistence type="predicted"/>
<dbReference type="AlphaFoldDB" id="A0A329SW54"/>
<protein>
    <recommendedName>
        <fullName evidence="2">Ty3 transposon capsid-like protein domain-containing protein</fullName>
    </recommendedName>
</protein>
<accession>A0A329SW54</accession>
<dbReference type="VEuPathDB" id="FungiDB:PC110_g3009"/>
<dbReference type="InterPro" id="IPR021109">
    <property type="entry name" value="Peptidase_aspartic_dom_sf"/>
</dbReference>
<comment type="caution">
    <text evidence="3">The sequence shown here is derived from an EMBL/GenBank/DDBJ whole genome shotgun (WGS) entry which is preliminary data.</text>
</comment>
<evidence type="ECO:0000256" key="1">
    <source>
        <dbReference type="SAM" id="MobiDB-lite"/>
    </source>
</evidence>
<gene>
    <name evidence="3" type="ORF">PC110_g3009</name>
</gene>
<keyword evidence="4" id="KW-1185">Reference proteome</keyword>
<dbReference type="InterPro" id="IPR032567">
    <property type="entry name" value="RTL1-rel"/>
</dbReference>
<feature type="region of interest" description="Disordered" evidence="1">
    <location>
        <begin position="228"/>
        <end position="260"/>
    </location>
</feature>
<evidence type="ECO:0000259" key="2">
    <source>
        <dbReference type="Pfam" id="PF19259"/>
    </source>
</evidence>
<evidence type="ECO:0000313" key="4">
    <source>
        <dbReference type="Proteomes" id="UP000251314"/>
    </source>
</evidence>
<dbReference type="PANTHER" id="PTHR15503">
    <property type="entry name" value="LDOC1 RELATED"/>
    <property type="match status" value="1"/>
</dbReference>
<dbReference type="InterPro" id="IPR045358">
    <property type="entry name" value="Ty3_capsid"/>
</dbReference>
<reference evidence="3 4" key="1">
    <citation type="submission" date="2018-01" db="EMBL/GenBank/DDBJ databases">
        <title>Draft genome of the strawberry crown rot pathogen Phytophthora cactorum.</title>
        <authorList>
            <person name="Armitage A.D."/>
            <person name="Lysoe E."/>
            <person name="Nellist C.F."/>
            <person name="Harrison R.J."/>
            <person name="Brurberg M.B."/>
        </authorList>
    </citation>
    <scope>NUCLEOTIDE SEQUENCE [LARGE SCALE GENOMIC DNA]</scope>
    <source>
        <strain evidence="3 4">10300</strain>
    </source>
</reference>
<sequence length="605" mass="68867">MVASLAAHMREQQQFMARTAELQRQMAATLQQHQQQQATVSQLQPSDSTAHDTREYRAEGIAMPKFSEMKDDNVGDYMFSAKLYFKSKNIKYGADAPQQRPLSLLVANLKGPAAAWYREYVSHDGNYLQSVTQFEELLTSEFTAPDRQEHLRDQLLRLWQTNFGCLEDYVAAFRSIICKIEDMSDIDKVMHFQKGLVVEIRQEVKLSQFRSTTEAISFALMYDRTHNVGSRGQSKDQANHRAQGQRRFQHPQSPVEEPTPMEIDSSRFVFRDECLRKNLCFYWKEPGHRLADCRKRQTRNTARGSARPAPGQTSFCTNQSSFRRVVEEDADEEEEDDDVEVLHSMQLNIRNQSLEDFFALMRNIVRPGLAQHCVEAAKVSAERFDGTTTPARTAQRCVETLSLAGRDFADVSLIEWEVSVNQDVILGHPWLVQFNPSIDWQAGVMRFQKPRVVRDYRSVNDSLEVELTVGSAGPRPEFIQYPLPSNLRQQLDGNVKAGNIHMPLDPSSISAFSCQPLPNAQKGRNDDDENVPLCVLSAAQFETKVAANEYAKLYHVAVKTSPKVKTVPPELQVELKEFADVFPNELPSQLPPHRSIEHELYPLTG</sequence>
<evidence type="ECO:0000313" key="3">
    <source>
        <dbReference type="EMBL" id="RAW40829.1"/>
    </source>
</evidence>
<name>A0A329SW54_9STRA</name>
<feature type="region of interest" description="Disordered" evidence="1">
    <location>
        <begin position="26"/>
        <end position="52"/>
    </location>
</feature>
<dbReference type="OrthoDB" id="122269at2759"/>
<dbReference type="Proteomes" id="UP000251314">
    <property type="component" value="Unassembled WGS sequence"/>
</dbReference>
<organism evidence="3 4">
    <name type="scientific">Phytophthora cactorum</name>
    <dbReference type="NCBI Taxonomy" id="29920"/>
    <lineage>
        <taxon>Eukaryota</taxon>
        <taxon>Sar</taxon>
        <taxon>Stramenopiles</taxon>
        <taxon>Oomycota</taxon>
        <taxon>Peronosporomycetes</taxon>
        <taxon>Peronosporales</taxon>
        <taxon>Peronosporaceae</taxon>
        <taxon>Phytophthora</taxon>
    </lineage>
</organism>
<feature type="domain" description="Ty3 transposon capsid-like protein" evidence="2">
    <location>
        <begin position="104"/>
        <end position="240"/>
    </location>
</feature>